<dbReference type="AlphaFoldDB" id="A0A9D2E839"/>
<evidence type="ECO:0000256" key="1">
    <source>
        <dbReference type="ARBA" id="ARBA00023125"/>
    </source>
</evidence>
<dbReference type="InterPro" id="IPR009057">
    <property type="entry name" value="Homeodomain-like_sf"/>
</dbReference>
<dbReference type="GO" id="GO:0003677">
    <property type="term" value="F:DNA binding"/>
    <property type="evidence" value="ECO:0007669"/>
    <property type="project" value="UniProtKB-UniRule"/>
</dbReference>
<accession>A0A9D2E839</accession>
<dbReference type="Gene3D" id="1.10.357.10">
    <property type="entry name" value="Tetracycline Repressor, domain 2"/>
    <property type="match status" value="1"/>
</dbReference>
<dbReference type="EMBL" id="DXBX01000030">
    <property type="protein sequence ID" value="HIZ32729.1"/>
    <property type="molecule type" value="Genomic_DNA"/>
</dbReference>
<evidence type="ECO:0000313" key="5">
    <source>
        <dbReference type="Proteomes" id="UP000824028"/>
    </source>
</evidence>
<dbReference type="InterPro" id="IPR001647">
    <property type="entry name" value="HTH_TetR"/>
</dbReference>
<reference evidence="4" key="2">
    <citation type="submission" date="2021-04" db="EMBL/GenBank/DDBJ databases">
        <authorList>
            <person name="Gilroy R."/>
        </authorList>
    </citation>
    <scope>NUCLEOTIDE SEQUENCE</scope>
    <source>
        <strain evidence="4">ChiHjej9B8-1298</strain>
    </source>
</reference>
<protein>
    <submittedName>
        <fullName evidence="4">TetR/AcrR family transcriptional regulator</fullName>
    </submittedName>
</protein>
<feature type="domain" description="HTH tetR-type" evidence="3">
    <location>
        <begin position="3"/>
        <end position="63"/>
    </location>
</feature>
<gene>
    <name evidence="4" type="ORF">H9814_04160</name>
</gene>
<evidence type="ECO:0000313" key="4">
    <source>
        <dbReference type="EMBL" id="HIZ32729.1"/>
    </source>
</evidence>
<feature type="DNA-binding region" description="H-T-H motif" evidence="2">
    <location>
        <begin position="26"/>
        <end position="45"/>
    </location>
</feature>
<evidence type="ECO:0000259" key="3">
    <source>
        <dbReference type="PROSITE" id="PS50977"/>
    </source>
</evidence>
<evidence type="ECO:0000256" key="2">
    <source>
        <dbReference type="PROSITE-ProRule" id="PRU00335"/>
    </source>
</evidence>
<keyword evidence="1 2" id="KW-0238">DNA-binding</keyword>
<dbReference type="PROSITE" id="PS50977">
    <property type="entry name" value="HTH_TETR_2"/>
    <property type="match status" value="1"/>
</dbReference>
<dbReference type="Pfam" id="PF00440">
    <property type="entry name" value="TetR_N"/>
    <property type="match status" value="1"/>
</dbReference>
<comment type="caution">
    <text evidence="4">The sequence shown here is derived from an EMBL/GenBank/DDBJ whole genome shotgun (WGS) entry which is preliminary data.</text>
</comment>
<dbReference type="Proteomes" id="UP000824028">
    <property type="component" value="Unassembled WGS sequence"/>
</dbReference>
<reference evidence="4" key="1">
    <citation type="journal article" date="2021" name="PeerJ">
        <title>Extensive microbial diversity within the chicken gut microbiome revealed by metagenomics and culture.</title>
        <authorList>
            <person name="Gilroy R."/>
            <person name="Ravi A."/>
            <person name="Getino M."/>
            <person name="Pursley I."/>
            <person name="Horton D.L."/>
            <person name="Alikhan N.F."/>
            <person name="Baker D."/>
            <person name="Gharbi K."/>
            <person name="Hall N."/>
            <person name="Watson M."/>
            <person name="Adriaenssens E.M."/>
            <person name="Foster-Nyarko E."/>
            <person name="Jarju S."/>
            <person name="Secka A."/>
            <person name="Antonio M."/>
            <person name="Oren A."/>
            <person name="Chaudhuri R.R."/>
            <person name="La Ragione R."/>
            <person name="Hildebrand F."/>
            <person name="Pallen M.J."/>
        </authorList>
    </citation>
    <scope>NUCLEOTIDE SEQUENCE</scope>
    <source>
        <strain evidence="4">ChiHjej9B8-1298</strain>
    </source>
</reference>
<name>A0A9D2E839_9BACE</name>
<dbReference type="SUPFAM" id="SSF46689">
    <property type="entry name" value="Homeodomain-like"/>
    <property type="match status" value="1"/>
</dbReference>
<proteinExistence type="predicted"/>
<sequence length="188" mass="21474">MDENTRKRLIAFTSQSLRQQGIRAVRMDVVAREMNMSKRTLYKVYESKDNLVNACLDAYAARIGNLFQLMKCNHPEPLSLLGEVSQAFVQMLYKADCAFWSDIAGSYRHIYEAIHNLWCEELERNLLSCKAECLVIPGLDVAKFTASFMTVLRQARIMECPQAMLHDSAYFMLRGILTAEGLQMFKAG</sequence>
<organism evidence="4 5">
    <name type="scientific">Candidatus Bacteroides merdigallinarum</name>
    <dbReference type="NCBI Taxonomy" id="2838473"/>
    <lineage>
        <taxon>Bacteria</taxon>
        <taxon>Pseudomonadati</taxon>
        <taxon>Bacteroidota</taxon>
        <taxon>Bacteroidia</taxon>
        <taxon>Bacteroidales</taxon>
        <taxon>Bacteroidaceae</taxon>
        <taxon>Bacteroides</taxon>
    </lineage>
</organism>